<sequence>PVRVIHLCGINSISKILQCNRGGLDIEIYILLAMMHDRARRHEVAAPSCIVTLRGRVKCSVECDRHATIYADCRIKYAVQILECYWPLRFLIDIETKLMPVQVQQNTTVDPGCIPPSLRWSWMLACMNHDLCLSMYILQPLSSLPSI</sequence>
<accession>A0A1B6F350</accession>
<proteinExistence type="predicted"/>
<organism evidence="1">
    <name type="scientific">Cuerna arida</name>
    <dbReference type="NCBI Taxonomy" id="1464854"/>
    <lineage>
        <taxon>Eukaryota</taxon>
        <taxon>Metazoa</taxon>
        <taxon>Ecdysozoa</taxon>
        <taxon>Arthropoda</taxon>
        <taxon>Hexapoda</taxon>
        <taxon>Insecta</taxon>
        <taxon>Pterygota</taxon>
        <taxon>Neoptera</taxon>
        <taxon>Paraneoptera</taxon>
        <taxon>Hemiptera</taxon>
        <taxon>Auchenorrhyncha</taxon>
        <taxon>Membracoidea</taxon>
        <taxon>Cicadellidae</taxon>
        <taxon>Cicadellinae</taxon>
        <taxon>Proconiini</taxon>
        <taxon>Cuerna</taxon>
    </lineage>
</organism>
<evidence type="ECO:0000313" key="1">
    <source>
        <dbReference type="EMBL" id="JAS44692.1"/>
    </source>
</evidence>
<dbReference type="EMBL" id="GECZ01025077">
    <property type="protein sequence ID" value="JAS44692.1"/>
    <property type="molecule type" value="Transcribed_RNA"/>
</dbReference>
<protein>
    <submittedName>
        <fullName evidence="1">Uncharacterized protein</fullName>
    </submittedName>
</protein>
<dbReference type="AlphaFoldDB" id="A0A1B6F350"/>
<reference evidence="1" key="1">
    <citation type="submission" date="2015-11" db="EMBL/GenBank/DDBJ databases">
        <title>De novo transcriptome assembly of four potential Pierce s Disease insect vectors from Arizona vineyards.</title>
        <authorList>
            <person name="Tassone E.E."/>
        </authorList>
    </citation>
    <scope>NUCLEOTIDE SEQUENCE</scope>
</reference>
<name>A0A1B6F350_9HEMI</name>
<feature type="non-terminal residue" evidence="1">
    <location>
        <position position="1"/>
    </location>
</feature>
<gene>
    <name evidence="1" type="ORF">g.47387</name>
</gene>